<comment type="caution">
    <text evidence="2">The sequence shown here is derived from an EMBL/GenBank/DDBJ whole genome shotgun (WGS) entry which is preliminary data.</text>
</comment>
<evidence type="ECO:0000313" key="3">
    <source>
        <dbReference type="Proteomes" id="UP000015354"/>
    </source>
</evidence>
<gene>
    <name evidence="2" type="ORF">STCU_10669</name>
</gene>
<keyword evidence="3" id="KW-1185">Reference proteome</keyword>
<organism evidence="2 3">
    <name type="scientific">Strigomonas culicis</name>
    <dbReference type="NCBI Taxonomy" id="28005"/>
    <lineage>
        <taxon>Eukaryota</taxon>
        <taxon>Discoba</taxon>
        <taxon>Euglenozoa</taxon>
        <taxon>Kinetoplastea</taxon>
        <taxon>Metakinetoplastina</taxon>
        <taxon>Trypanosomatida</taxon>
        <taxon>Trypanosomatidae</taxon>
        <taxon>Strigomonadinae</taxon>
        <taxon>Strigomonas</taxon>
    </lineage>
</organism>
<protein>
    <submittedName>
        <fullName evidence="2">Uncharacterized protein</fullName>
    </submittedName>
</protein>
<accession>S9URW8</accession>
<dbReference type="AlphaFoldDB" id="S9URW8"/>
<evidence type="ECO:0000313" key="2">
    <source>
        <dbReference type="EMBL" id="EPY17351.1"/>
    </source>
</evidence>
<sequence length="166" mass="18569">MAGRSHTTNKSASDQNGVHYFQEEELPPAFYEHDYPEEFKHYQAKLAALRSAAETAREEKDEVDQSVCESICYECSHELPVATFSAAEGTSAICLHAWEYEVDAHLLYSGATSVEGEVPSRVEKRHKTEEKDEATHVTGDVGAMHTDRREAEGVVVFRALPLPTWV</sequence>
<proteinExistence type="predicted"/>
<keyword evidence="1" id="KW-0175">Coiled coil</keyword>
<evidence type="ECO:0000256" key="1">
    <source>
        <dbReference type="SAM" id="Coils"/>
    </source>
</evidence>
<dbReference type="Proteomes" id="UP000015354">
    <property type="component" value="Unassembled WGS sequence"/>
</dbReference>
<name>S9URW8_9TRYP</name>
<dbReference type="OrthoDB" id="10649254at2759"/>
<dbReference type="EMBL" id="ATMH01010524">
    <property type="protein sequence ID" value="EPY17351.1"/>
    <property type="molecule type" value="Genomic_DNA"/>
</dbReference>
<reference evidence="2 3" key="1">
    <citation type="journal article" date="2013" name="PLoS ONE">
        <title>Predicting the Proteins of Angomonas deanei, Strigomonas culicis and Their Respective Endosymbionts Reveals New Aspects of the Trypanosomatidae Family.</title>
        <authorList>
            <person name="Motta M.C."/>
            <person name="Martins A.C."/>
            <person name="de Souza S.S."/>
            <person name="Catta-Preta C.M."/>
            <person name="Silva R."/>
            <person name="Klein C.C."/>
            <person name="de Almeida L.G."/>
            <person name="de Lima Cunha O."/>
            <person name="Ciapina L.P."/>
            <person name="Brocchi M."/>
            <person name="Colabardini A.C."/>
            <person name="de Araujo Lima B."/>
            <person name="Machado C.R."/>
            <person name="de Almeida Soares C.M."/>
            <person name="Probst C.M."/>
            <person name="de Menezes C.B."/>
            <person name="Thompson C.E."/>
            <person name="Bartholomeu D.C."/>
            <person name="Gradia D.F."/>
            <person name="Pavoni D.P."/>
            <person name="Grisard E.C."/>
            <person name="Fantinatti-Garboggini F."/>
            <person name="Marchini F.K."/>
            <person name="Rodrigues-Luiz G.F."/>
            <person name="Wagner G."/>
            <person name="Goldman G.H."/>
            <person name="Fietto J.L."/>
            <person name="Elias M.C."/>
            <person name="Goldman M.H."/>
            <person name="Sagot M.F."/>
            <person name="Pereira M."/>
            <person name="Stoco P.H."/>
            <person name="de Mendonca-Neto R.P."/>
            <person name="Teixeira S.M."/>
            <person name="Maciel T.E."/>
            <person name="de Oliveira Mendes T.A."/>
            <person name="Urmenyi T.P."/>
            <person name="de Souza W."/>
            <person name="Schenkman S."/>
            <person name="de Vasconcelos A.T."/>
        </authorList>
    </citation>
    <scope>NUCLEOTIDE SEQUENCE [LARGE SCALE GENOMIC DNA]</scope>
</reference>
<feature type="coiled-coil region" evidence="1">
    <location>
        <begin position="39"/>
        <end position="66"/>
    </location>
</feature>